<protein>
    <recommendedName>
        <fullName evidence="4">Type II secretion system protein G</fullName>
    </recommendedName>
</protein>
<keyword evidence="1" id="KW-1133">Transmembrane helix</keyword>
<dbReference type="Gene3D" id="3.30.700.10">
    <property type="entry name" value="Glycoprotein, Type 4 Pilin"/>
    <property type="match status" value="1"/>
</dbReference>
<evidence type="ECO:0000313" key="2">
    <source>
        <dbReference type="EMBL" id="TWT48874.1"/>
    </source>
</evidence>
<keyword evidence="1" id="KW-0472">Membrane</keyword>
<dbReference type="NCBIfam" id="TIGR02532">
    <property type="entry name" value="IV_pilin_GFxxxE"/>
    <property type="match status" value="1"/>
</dbReference>
<gene>
    <name evidence="2" type="ORF">Pla111_06500</name>
</gene>
<dbReference type="InterPro" id="IPR012902">
    <property type="entry name" value="N_methyl_site"/>
</dbReference>
<evidence type="ECO:0008006" key="4">
    <source>
        <dbReference type="Google" id="ProtNLM"/>
    </source>
</evidence>
<comment type="caution">
    <text evidence="2">The sequence shown here is derived from an EMBL/GenBank/DDBJ whole genome shotgun (WGS) entry which is preliminary data.</text>
</comment>
<dbReference type="Proteomes" id="UP000318995">
    <property type="component" value="Unassembled WGS sequence"/>
</dbReference>
<dbReference type="RefSeq" id="WP_146571263.1">
    <property type="nucleotide sequence ID" value="NZ_SJPH01000001.1"/>
</dbReference>
<dbReference type="AlphaFoldDB" id="A0A5C5WDU3"/>
<feature type="transmembrane region" description="Helical" evidence="1">
    <location>
        <begin position="12"/>
        <end position="31"/>
    </location>
</feature>
<organism evidence="2 3">
    <name type="scientific">Botrimarina hoheduenensis</name>
    <dbReference type="NCBI Taxonomy" id="2528000"/>
    <lineage>
        <taxon>Bacteria</taxon>
        <taxon>Pseudomonadati</taxon>
        <taxon>Planctomycetota</taxon>
        <taxon>Planctomycetia</taxon>
        <taxon>Pirellulales</taxon>
        <taxon>Lacipirellulaceae</taxon>
        <taxon>Botrimarina</taxon>
    </lineage>
</organism>
<reference evidence="2 3" key="1">
    <citation type="submission" date="2019-02" db="EMBL/GenBank/DDBJ databases">
        <title>Deep-cultivation of Planctomycetes and their phenomic and genomic characterization uncovers novel biology.</title>
        <authorList>
            <person name="Wiegand S."/>
            <person name="Jogler M."/>
            <person name="Boedeker C."/>
            <person name="Pinto D."/>
            <person name="Vollmers J."/>
            <person name="Rivas-Marin E."/>
            <person name="Kohn T."/>
            <person name="Peeters S.H."/>
            <person name="Heuer A."/>
            <person name="Rast P."/>
            <person name="Oberbeckmann S."/>
            <person name="Bunk B."/>
            <person name="Jeske O."/>
            <person name="Meyerdierks A."/>
            <person name="Storesund J.E."/>
            <person name="Kallscheuer N."/>
            <person name="Luecker S."/>
            <person name="Lage O.M."/>
            <person name="Pohl T."/>
            <person name="Merkel B.J."/>
            <person name="Hornburger P."/>
            <person name="Mueller R.-W."/>
            <person name="Bruemmer F."/>
            <person name="Labrenz M."/>
            <person name="Spormann A.M."/>
            <person name="Op Den Camp H."/>
            <person name="Overmann J."/>
            <person name="Amann R."/>
            <person name="Jetten M.S.M."/>
            <person name="Mascher T."/>
            <person name="Medema M.H."/>
            <person name="Devos D.P."/>
            <person name="Kaster A.-K."/>
            <person name="Ovreas L."/>
            <person name="Rohde M."/>
            <person name="Galperin M.Y."/>
            <person name="Jogler C."/>
        </authorList>
    </citation>
    <scope>NUCLEOTIDE SEQUENCE [LARGE SCALE GENOMIC DNA]</scope>
    <source>
        <strain evidence="2 3">Pla111</strain>
    </source>
</reference>
<evidence type="ECO:0000313" key="3">
    <source>
        <dbReference type="Proteomes" id="UP000318995"/>
    </source>
</evidence>
<name>A0A5C5WDU3_9BACT</name>
<dbReference type="SUPFAM" id="SSF54523">
    <property type="entry name" value="Pili subunits"/>
    <property type="match status" value="1"/>
</dbReference>
<proteinExistence type="predicted"/>
<accession>A0A5C5WDU3</accession>
<evidence type="ECO:0000256" key="1">
    <source>
        <dbReference type="SAM" id="Phobius"/>
    </source>
</evidence>
<dbReference type="PROSITE" id="PS00409">
    <property type="entry name" value="PROKAR_NTER_METHYL"/>
    <property type="match status" value="1"/>
</dbReference>
<keyword evidence="3" id="KW-1185">Reference proteome</keyword>
<dbReference type="EMBL" id="SJPH01000001">
    <property type="protein sequence ID" value="TWT48874.1"/>
    <property type="molecule type" value="Genomic_DNA"/>
</dbReference>
<dbReference type="Pfam" id="PF07963">
    <property type="entry name" value="N_methyl"/>
    <property type="match status" value="1"/>
</dbReference>
<keyword evidence="1" id="KW-0812">Transmembrane</keyword>
<dbReference type="OrthoDB" id="275641at2"/>
<sequence>MIRYRYQSRGLSLVELTASIAILGLLAAMALPRVRSALDEGRVGSCHLQRAEIELQALRWRRATGSWPATNLTDVGIDAFYFPEGVPSCPVDASAYEIDATTGLVVGHTH</sequence>
<dbReference type="InterPro" id="IPR045584">
    <property type="entry name" value="Pilin-like"/>
</dbReference>